<dbReference type="InterPro" id="IPR041115">
    <property type="entry name" value="SLATT_5"/>
</dbReference>
<keyword evidence="1" id="KW-0812">Transmembrane</keyword>
<organism evidence="3">
    <name type="scientific">mine drainage metagenome</name>
    <dbReference type="NCBI Taxonomy" id="410659"/>
    <lineage>
        <taxon>unclassified sequences</taxon>
        <taxon>metagenomes</taxon>
        <taxon>ecological metagenomes</taxon>
    </lineage>
</organism>
<reference evidence="3" key="1">
    <citation type="submission" date="2016-10" db="EMBL/GenBank/DDBJ databases">
        <title>Sequence of Gallionella enrichment culture.</title>
        <authorList>
            <person name="Poehlein A."/>
            <person name="Muehling M."/>
            <person name="Daniel R."/>
        </authorList>
    </citation>
    <scope>NUCLEOTIDE SEQUENCE</scope>
</reference>
<feature type="transmembrane region" description="Helical" evidence="1">
    <location>
        <begin position="33"/>
        <end position="51"/>
    </location>
</feature>
<dbReference type="AlphaFoldDB" id="A0A1J5R3C0"/>
<feature type="transmembrane region" description="Helical" evidence="1">
    <location>
        <begin position="178"/>
        <end position="196"/>
    </location>
</feature>
<sequence length="200" mass="23146">MSISPIDELHDRVEKSAKTRFNADRRLLKHAKLSVWTTAFTSIALIAISVWDALGLTHLQPKLLISALQIISSVFILVYSVILSTKDYGVKAKEMHLCGLALSDLRLRLYPLLGTAVSLIDYAKYSLEYSEIMAKFPNHEDVDYQRMKITHSYYKIDRTIFGHWSDRVMFYYHYCVEFLHYYVVIAIEIGLAYWVITARA</sequence>
<evidence type="ECO:0000313" key="3">
    <source>
        <dbReference type="EMBL" id="OIQ90472.1"/>
    </source>
</evidence>
<keyword evidence="1" id="KW-0472">Membrane</keyword>
<evidence type="ECO:0000259" key="2">
    <source>
        <dbReference type="Pfam" id="PF18160"/>
    </source>
</evidence>
<feature type="domain" description="SMODS and SLOG-associating 2TM effector" evidence="2">
    <location>
        <begin position="4"/>
        <end position="193"/>
    </location>
</feature>
<dbReference type="Pfam" id="PF18160">
    <property type="entry name" value="SLATT_5"/>
    <property type="match status" value="1"/>
</dbReference>
<protein>
    <recommendedName>
        <fullName evidence="2">SMODS and SLOG-associating 2TM effector domain-containing protein</fullName>
    </recommendedName>
</protein>
<proteinExistence type="predicted"/>
<dbReference type="EMBL" id="MLJW01000290">
    <property type="protein sequence ID" value="OIQ90472.1"/>
    <property type="molecule type" value="Genomic_DNA"/>
</dbReference>
<dbReference type="NCBIfam" id="NF033631">
    <property type="entry name" value="SLATT_5"/>
    <property type="match status" value="1"/>
</dbReference>
<feature type="transmembrane region" description="Helical" evidence="1">
    <location>
        <begin position="63"/>
        <end position="84"/>
    </location>
</feature>
<accession>A0A1J5R3C0</accession>
<keyword evidence="1" id="KW-1133">Transmembrane helix</keyword>
<gene>
    <name evidence="3" type="ORF">GALL_276110</name>
</gene>
<name>A0A1J5R3C0_9ZZZZ</name>
<evidence type="ECO:0000256" key="1">
    <source>
        <dbReference type="SAM" id="Phobius"/>
    </source>
</evidence>
<comment type="caution">
    <text evidence="3">The sequence shown here is derived from an EMBL/GenBank/DDBJ whole genome shotgun (WGS) entry which is preliminary data.</text>
</comment>